<dbReference type="PANTHER" id="PTHR34894:SF5">
    <property type="entry name" value="EF-HAND DOMAIN-CONTAINING PROTEIN"/>
    <property type="match status" value="1"/>
</dbReference>
<proteinExistence type="predicted"/>
<dbReference type="PANTHER" id="PTHR34894">
    <property type="entry name" value="SAM-DEPENDENT METHYLTRANSFERASE RSMI, CONSERVED SITE"/>
    <property type="match status" value="1"/>
</dbReference>
<dbReference type="STRING" id="74557.A0A1W0A633"/>
<feature type="region of interest" description="Disordered" evidence="2">
    <location>
        <begin position="1"/>
        <end position="69"/>
    </location>
</feature>
<dbReference type="Proteomes" id="UP000243217">
    <property type="component" value="Unassembled WGS sequence"/>
</dbReference>
<gene>
    <name evidence="3" type="ORF">THRCLA_02156</name>
</gene>
<evidence type="ECO:0008006" key="5">
    <source>
        <dbReference type="Google" id="ProtNLM"/>
    </source>
</evidence>
<evidence type="ECO:0000313" key="4">
    <source>
        <dbReference type="Proteomes" id="UP000243217"/>
    </source>
</evidence>
<dbReference type="SUPFAM" id="SSF47473">
    <property type="entry name" value="EF-hand"/>
    <property type="match status" value="1"/>
</dbReference>
<evidence type="ECO:0000256" key="2">
    <source>
        <dbReference type="SAM" id="MobiDB-lite"/>
    </source>
</evidence>
<feature type="compositionally biased region" description="Polar residues" evidence="2">
    <location>
        <begin position="248"/>
        <end position="271"/>
    </location>
</feature>
<name>A0A1W0A633_9STRA</name>
<protein>
    <recommendedName>
        <fullName evidence="5">EF-hand domain-containing protein</fullName>
    </recommendedName>
</protein>
<organism evidence="3 4">
    <name type="scientific">Thraustotheca clavata</name>
    <dbReference type="NCBI Taxonomy" id="74557"/>
    <lineage>
        <taxon>Eukaryota</taxon>
        <taxon>Sar</taxon>
        <taxon>Stramenopiles</taxon>
        <taxon>Oomycota</taxon>
        <taxon>Saprolegniomycetes</taxon>
        <taxon>Saprolegniales</taxon>
        <taxon>Achlyaceae</taxon>
        <taxon>Thraustotheca</taxon>
    </lineage>
</organism>
<sequence>MSLRCPSPRIASNRPKSSSSAAPLRLHDPDTTVFTQKSNQYPFQGLPTPHRRHISTAPTESPRRRELVKSSNNNWVQNRRPMSPVAMTPAIVVNTLTKESHPTIKPTDLTQIQAWLESLEHEAASFTSYFLFCEVKFQETTVLATGKETPNHLRTAVALYCLQQATSIFGRYQNILTTICTNLGNAIYKDFEALVSQGQKLTAAHYYTKGVTYFDHVKNQDQELVQLKEKISTLEHENRRLDRKLKLAQTNFGTSSSENDATKKSSNSHQSDPAAMTSMGNMEKVRTILSMFKTLEMSSKKMILMGLLQMVENPLDADAMADAIQYMKREEAQKLTYQLAAEYGHTVSSMVHIDPQNVKILKTFESKEVIEAERATYEQLILLRNELNHAKETYMDDIRHERDRNEILTDELKDLMSRYHELSRQVPTNKDTAEQAVQTEEKVHTINAIPVATESKPAQETLRFQGISELIADANFLPKHVKKIFAKRKPMVVQELCKTIASIYQAKMLQDIQDDVNCRPRESLIEFMHDLYVLYHGLKGLAIGQFICIDTGVRKFCEKNARVRVFGMLLGSSAQPCVTYKSIGATHQAVDFYLYVVGLIFKSIITLVNKANFDVVGHYIHQTEDAMESGRHLAEMLGDGIVGSPNATCIPLLQALEVIEAAFAFDTTSDLDDNPCYLAIKHLTDESIEIDMFLELVMRQWFKLFNQQVDFMHTLFESLDYQQNGILEFPVFQLLATQLDPQMHERDILAMYTKVANADNVIDADAFVMGVIQHQQRVMAAKHTSFRRQKSVNNRVFTRTNSQPRAPATMTSKEITNARRGNIVELSYNIVSRLRSLSLKAINAPLLNVEQRNVRGSISTENWNVSIDDIIARRTRPVLTIEEDNDESNSSDDPLE</sequence>
<reference evidence="3 4" key="1">
    <citation type="journal article" date="2014" name="Genome Biol. Evol.">
        <title>The secreted proteins of Achlya hypogyna and Thraustotheca clavata identify the ancestral oomycete secretome and reveal gene acquisitions by horizontal gene transfer.</title>
        <authorList>
            <person name="Misner I."/>
            <person name="Blouin N."/>
            <person name="Leonard G."/>
            <person name="Richards T.A."/>
            <person name="Lane C.E."/>
        </authorList>
    </citation>
    <scope>NUCLEOTIDE SEQUENCE [LARGE SCALE GENOMIC DNA]</scope>
    <source>
        <strain evidence="3 4">ATCC 34112</strain>
    </source>
</reference>
<dbReference type="EMBL" id="JNBS01000421">
    <property type="protein sequence ID" value="OQS05747.1"/>
    <property type="molecule type" value="Genomic_DNA"/>
</dbReference>
<keyword evidence="4" id="KW-1185">Reference proteome</keyword>
<accession>A0A1W0A633</accession>
<feature type="compositionally biased region" description="Polar residues" evidence="2">
    <location>
        <begin position="32"/>
        <end position="42"/>
    </location>
</feature>
<comment type="caution">
    <text evidence="3">The sequence shown here is derived from an EMBL/GenBank/DDBJ whole genome shotgun (WGS) entry which is preliminary data.</text>
</comment>
<dbReference type="AlphaFoldDB" id="A0A1W0A633"/>
<evidence type="ECO:0000313" key="3">
    <source>
        <dbReference type="EMBL" id="OQS05747.1"/>
    </source>
</evidence>
<feature type="coiled-coil region" evidence="1">
    <location>
        <begin position="398"/>
        <end position="425"/>
    </location>
</feature>
<evidence type="ECO:0000256" key="1">
    <source>
        <dbReference type="SAM" id="Coils"/>
    </source>
</evidence>
<feature type="region of interest" description="Disordered" evidence="2">
    <location>
        <begin position="245"/>
        <end position="279"/>
    </location>
</feature>
<dbReference type="OrthoDB" id="195966at2759"/>
<dbReference type="InterPro" id="IPR011992">
    <property type="entry name" value="EF-hand-dom_pair"/>
</dbReference>
<keyword evidence="1" id="KW-0175">Coiled coil</keyword>